<evidence type="ECO:0008006" key="4">
    <source>
        <dbReference type="Google" id="ProtNLM"/>
    </source>
</evidence>
<name>A0A8T0ZTB8_9STRA</name>
<accession>A0A8T0ZTB8</accession>
<gene>
    <name evidence="1" type="ORF">PC113_g2723</name>
    <name evidence="2" type="ORF">PC115_g14824</name>
</gene>
<organism evidence="1 3">
    <name type="scientific">Phytophthora cactorum</name>
    <dbReference type="NCBI Taxonomy" id="29920"/>
    <lineage>
        <taxon>Eukaryota</taxon>
        <taxon>Sar</taxon>
        <taxon>Stramenopiles</taxon>
        <taxon>Oomycota</taxon>
        <taxon>Peronosporomycetes</taxon>
        <taxon>Peronosporales</taxon>
        <taxon>Peronosporaceae</taxon>
        <taxon>Phytophthora</taxon>
    </lineage>
</organism>
<dbReference type="Proteomes" id="UP000735874">
    <property type="component" value="Unassembled WGS sequence"/>
</dbReference>
<dbReference type="EMBL" id="RCMG01000038">
    <property type="protein sequence ID" value="KAG2866558.1"/>
    <property type="molecule type" value="Genomic_DNA"/>
</dbReference>
<dbReference type="PANTHER" id="PTHR31569">
    <property type="entry name" value="SWIM-TYPE DOMAIN-CONTAINING PROTEIN"/>
    <property type="match status" value="1"/>
</dbReference>
<dbReference type="InterPro" id="IPR052579">
    <property type="entry name" value="Zinc_finger_SWIM"/>
</dbReference>
<protein>
    <recommendedName>
        <fullName evidence="4">FAR1 domain-containing protein</fullName>
    </recommendedName>
</protein>
<dbReference type="Proteomes" id="UP000774804">
    <property type="component" value="Unassembled WGS sequence"/>
</dbReference>
<comment type="caution">
    <text evidence="1">The sequence shown here is derived from an EMBL/GenBank/DDBJ whole genome shotgun (WGS) entry which is preliminary data.</text>
</comment>
<reference evidence="1" key="1">
    <citation type="submission" date="2018-10" db="EMBL/GenBank/DDBJ databases">
        <title>Effector identification in a new, highly contiguous assembly of the strawberry crown rot pathogen Phytophthora cactorum.</title>
        <authorList>
            <person name="Armitage A.D."/>
            <person name="Nellist C.F."/>
            <person name="Bates H."/>
            <person name="Vickerstaff R.J."/>
            <person name="Harrison R.J."/>
        </authorList>
    </citation>
    <scope>NUCLEOTIDE SEQUENCE</scope>
    <source>
        <strain evidence="1">15-7</strain>
        <strain evidence="2">4032</strain>
    </source>
</reference>
<dbReference type="PANTHER" id="PTHR31569:SF4">
    <property type="entry name" value="SWIM-TYPE DOMAIN-CONTAINING PROTEIN"/>
    <property type="match status" value="1"/>
</dbReference>
<dbReference type="VEuPathDB" id="FungiDB:PC110_g16463"/>
<dbReference type="EMBL" id="RCMI01000580">
    <property type="protein sequence ID" value="KAG2904819.1"/>
    <property type="molecule type" value="Genomic_DNA"/>
</dbReference>
<evidence type="ECO:0000313" key="2">
    <source>
        <dbReference type="EMBL" id="KAG2904819.1"/>
    </source>
</evidence>
<sequence>MTGELTERGKLTSTTEIPVSFGKDYQRLICTHGRSRASRSTGKRESYFKKATLCEAQLSLTVAWCGDRGFQVKVTQQVTEHNHTLDQRVYENHPSNRWIDDPDVIDFVAELQAARAKNKLGMRYLRRRTGKQVTLRDVHNLVSKLKEIRRGATTVESRLECCFREFCSQTENTATVYVDDNKLAQTITFPTQQMRRVLF</sequence>
<evidence type="ECO:0000313" key="3">
    <source>
        <dbReference type="Proteomes" id="UP000735874"/>
    </source>
</evidence>
<proteinExistence type="predicted"/>
<evidence type="ECO:0000313" key="1">
    <source>
        <dbReference type="EMBL" id="KAG2866558.1"/>
    </source>
</evidence>
<dbReference type="AlphaFoldDB" id="A0A8T0ZTB8"/>